<evidence type="ECO:0000313" key="2">
    <source>
        <dbReference type="Proteomes" id="UP000007013"/>
    </source>
</evidence>
<accession>B1ZRL3</accession>
<reference evidence="1 2" key="1">
    <citation type="journal article" date="2011" name="J. Bacteriol.">
        <title>Genome sequence of the verrucomicrobium Opitutus terrae PB90-1, an abundant inhabitant of rice paddy soil ecosystems.</title>
        <authorList>
            <person name="van Passel M.W."/>
            <person name="Kant R."/>
            <person name="Palva A."/>
            <person name="Copeland A."/>
            <person name="Lucas S."/>
            <person name="Lapidus A."/>
            <person name="Glavina del Rio T."/>
            <person name="Pitluck S."/>
            <person name="Goltsman E."/>
            <person name="Clum A."/>
            <person name="Sun H."/>
            <person name="Schmutz J."/>
            <person name="Larimer F.W."/>
            <person name="Land M.L."/>
            <person name="Hauser L."/>
            <person name="Kyrpides N."/>
            <person name="Mikhailova N."/>
            <person name="Richardson P.P."/>
            <person name="Janssen P.H."/>
            <person name="de Vos W.M."/>
            <person name="Smidt H."/>
        </authorList>
    </citation>
    <scope>NUCLEOTIDE SEQUENCE [LARGE SCALE GENOMIC DNA]</scope>
    <source>
        <strain evidence="2">DSM 11246 / JCM 15787 / PB90-1</strain>
    </source>
</reference>
<organism evidence="1 2">
    <name type="scientific">Opitutus terrae (strain DSM 11246 / JCM 15787 / PB90-1)</name>
    <dbReference type="NCBI Taxonomy" id="452637"/>
    <lineage>
        <taxon>Bacteria</taxon>
        <taxon>Pseudomonadati</taxon>
        <taxon>Verrucomicrobiota</taxon>
        <taxon>Opitutia</taxon>
        <taxon>Opitutales</taxon>
        <taxon>Opitutaceae</taxon>
        <taxon>Opitutus</taxon>
    </lineage>
</organism>
<dbReference type="PANTHER" id="PTHR37310:SF1">
    <property type="entry name" value="CYTOPLASMIC PROTEIN"/>
    <property type="match status" value="1"/>
</dbReference>
<keyword evidence="2" id="KW-1185">Reference proteome</keyword>
<dbReference type="eggNOG" id="ENOG5032SB1">
    <property type="taxonomic scope" value="Bacteria"/>
</dbReference>
<dbReference type="Proteomes" id="UP000007013">
    <property type="component" value="Chromosome"/>
</dbReference>
<gene>
    <name evidence="1" type="ordered locus">Oter_4392</name>
</gene>
<dbReference type="STRING" id="452637.Oter_4392"/>
<evidence type="ECO:0008006" key="3">
    <source>
        <dbReference type="Google" id="ProtNLM"/>
    </source>
</evidence>
<protein>
    <recommendedName>
        <fullName evidence="3">Ferredoxin</fullName>
    </recommendedName>
</protein>
<sequence>MPHQKYQDCIEACHKCAVECEHCATACLHEDDIKMMVRCIELDRSCADICALAEREMARGSEFAERVCQVCAEICQACGDECAKHKMDHCQRCAEACHRCAEACREMAGATAGGRSMTDKLLGR</sequence>
<dbReference type="PANTHER" id="PTHR37310">
    <property type="entry name" value="CYTOPLASMIC PROTEIN-RELATED"/>
    <property type="match status" value="1"/>
</dbReference>
<dbReference type="KEGG" id="ote:Oter_4392"/>
<dbReference type="CDD" id="cd08026">
    <property type="entry name" value="DUF326"/>
    <property type="match status" value="1"/>
</dbReference>
<dbReference type="InterPro" id="IPR044543">
    <property type="entry name" value="YHJQ-like"/>
</dbReference>
<dbReference type="OrthoDB" id="5396211at2"/>
<dbReference type="InterPro" id="IPR005560">
    <property type="entry name" value="Csp_YhjQ"/>
</dbReference>
<name>B1ZRL3_OPITP</name>
<dbReference type="EMBL" id="CP001032">
    <property type="protein sequence ID" value="ACB77663.1"/>
    <property type="molecule type" value="Genomic_DNA"/>
</dbReference>
<proteinExistence type="predicted"/>
<dbReference type="RefSeq" id="WP_012377177.1">
    <property type="nucleotide sequence ID" value="NC_010571.1"/>
</dbReference>
<dbReference type="Pfam" id="PF03860">
    <property type="entry name" value="Csp"/>
    <property type="match status" value="1"/>
</dbReference>
<dbReference type="AlphaFoldDB" id="B1ZRL3"/>
<evidence type="ECO:0000313" key="1">
    <source>
        <dbReference type="EMBL" id="ACB77663.1"/>
    </source>
</evidence>
<dbReference type="Gene3D" id="1.20.1270.360">
    <property type="match status" value="1"/>
</dbReference>
<dbReference type="HOGENOM" id="CLU_142273_1_0_0"/>